<proteinExistence type="inferred from homology"/>
<evidence type="ECO:0000256" key="6">
    <source>
        <dbReference type="ARBA" id="ARBA00022824"/>
    </source>
</evidence>
<dbReference type="GO" id="GO:0005811">
    <property type="term" value="C:lipid droplet"/>
    <property type="evidence" value="ECO:0007669"/>
    <property type="project" value="UniProtKB-SubCell"/>
</dbReference>
<evidence type="ECO:0000256" key="8">
    <source>
        <dbReference type="ARBA" id="ARBA00023136"/>
    </source>
</evidence>
<keyword evidence="7 9" id="KW-1133">Transmembrane helix</keyword>
<comment type="subcellular location">
    <subcellularLocation>
        <location evidence="1">Endoplasmic reticulum membrane</location>
        <topology evidence="1">Multi-pass membrane protein</topology>
    </subcellularLocation>
    <subcellularLocation>
        <location evidence="2">Lipid droplet</location>
    </subcellularLocation>
</comment>
<dbReference type="PANTHER" id="PTHR14275">
    <property type="entry name" value="PROMETHIN"/>
    <property type="match status" value="1"/>
</dbReference>
<feature type="transmembrane region" description="Helical" evidence="9">
    <location>
        <begin position="152"/>
        <end position="172"/>
    </location>
</feature>
<keyword evidence="4" id="KW-0551">Lipid droplet</keyword>
<evidence type="ECO:0000256" key="5">
    <source>
        <dbReference type="ARBA" id="ARBA00022692"/>
    </source>
</evidence>
<keyword evidence="5 9" id="KW-0812">Transmembrane</keyword>
<evidence type="ECO:0000256" key="7">
    <source>
        <dbReference type="ARBA" id="ARBA00022989"/>
    </source>
</evidence>
<dbReference type="CTD" id="57146"/>
<evidence type="ECO:0000256" key="3">
    <source>
        <dbReference type="ARBA" id="ARBA00007618"/>
    </source>
</evidence>
<protein>
    <submittedName>
        <fullName evidence="11 12">Promethin isoform X1</fullName>
    </submittedName>
</protein>
<evidence type="ECO:0000256" key="4">
    <source>
        <dbReference type="ARBA" id="ARBA00022677"/>
    </source>
</evidence>
<evidence type="ECO:0000313" key="12">
    <source>
        <dbReference type="RefSeq" id="XP_029334918.1"/>
    </source>
</evidence>
<gene>
    <name evidence="11 12" type="primary">Tmem159</name>
</gene>
<dbReference type="InterPro" id="IPR029709">
    <property type="entry name" value="LDAF1"/>
</dbReference>
<dbReference type="Pfam" id="PF16015">
    <property type="entry name" value="Promethin"/>
    <property type="match status" value="1"/>
</dbReference>
<feature type="transmembrane region" description="Helical" evidence="9">
    <location>
        <begin position="85"/>
        <end position="109"/>
    </location>
</feature>
<dbReference type="PANTHER" id="PTHR14275:SF0">
    <property type="entry name" value="LIPID DROPLET ASSEMBLY FACTOR 1"/>
    <property type="match status" value="1"/>
</dbReference>
<feature type="transmembrane region" description="Helical" evidence="9">
    <location>
        <begin position="115"/>
        <end position="132"/>
    </location>
</feature>
<comment type="similarity">
    <text evidence="3">Belongs to the LDAF1 family.</text>
</comment>
<dbReference type="GO" id="GO:0005789">
    <property type="term" value="C:endoplasmic reticulum membrane"/>
    <property type="evidence" value="ECO:0007669"/>
    <property type="project" value="UniProtKB-SubCell"/>
</dbReference>
<keyword evidence="8 9" id="KW-0472">Membrane</keyword>
<dbReference type="RefSeq" id="XP_029334917.1">
    <property type="nucleotide sequence ID" value="XM_029479057.1"/>
</dbReference>
<accession>A0A6P7R171</accession>
<evidence type="ECO:0000256" key="9">
    <source>
        <dbReference type="SAM" id="Phobius"/>
    </source>
</evidence>
<feature type="transmembrane region" description="Helical" evidence="9">
    <location>
        <begin position="50"/>
        <end position="73"/>
    </location>
</feature>
<reference evidence="11 12" key="1">
    <citation type="submission" date="2025-04" db="UniProtKB">
        <authorList>
            <consortium name="RefSeq"/>
        </authorList>
    </citation>
    <scope>IDENTIFICATION</scope>
</reference>
<sequence length="173" mass="18457">MAKEEPPSVSRDLQELQRKLGLLLESFLNNSKVVAFMKSPVGRFLDRHPFVTLTVLMFVTMSAIPVGFFLLIVVLTSLCALMGAILLEGLVISVCGLSLLCVLCGLGFLSLALSGIAMMSYVVVSCLMSYCFSPRDGDSPGLEQPRCGVTSIASAFCLSALPSLALGFASLWP</sequence>
<dbReference type="AlphaFoldDB" id="A0A6P7R171"/>
<name>A0A6P7R171_MUSCR</name>
<dbReference type="RefSeq" id="XP_029334918.1">
    <property type="nucleotide sequence ID" value="XM_029479058.1"/>
</dbReference>
<evidence type="ECO:0000313" key="10">
    <source>
        <dbReference type="Proteomes" id="UP000515126"/>
    </source>
</evidence>
<evidence type="ECO:0000256" key="2">
    <source>
        <dbReference type="ARBA" id="ARBA00004502"/>
    </source>
</evidence>
<evidence type="ECO:0000256" key="1">
    <source>
        <dbReference type="ARBA" id="ARBA00004477"/>
    </source>
</evidence>
<dbReference type="GeneID" id="110298404"/>
<dbReference type="Proteomes" id="UP000515126">
    <property type="component" value="Chromosome 7"/>
</dbReference>
<keyword evidence="10" id="KW-1185">Reference proteome</keyword>
<keyword evidence="6" id="KW-0256">Endoplasmic reticulum</keyword>
<evidence type="ECO:0000313" key="11">
    <source>
        <dbReference type="RefSeq" id="XP_029334917.1"/>
    </source>
</evidence>
<organism evidence="10 12">
    <name type="scientific">Mus caroli</name>
    <name type="common">Ryukyu mouse</name>
    <name type="synonym">Ricefield mouse</name>
    <dbReference type="NCBI Taxonomy" id="10089"/>
    <lineage>
        <taxon>Eukaryota</taxon>
        <taxon>Metazoa</taxon>
        <taxon>Chordata</taxon>
        <taxon>Craniata</taxon>
        <taxon>Vertebrata</taxon>
        <taxon>Euteleostomi</taxon>
        <taxon>Mammalia</taxon>
        <taxon>Eutheria</taxon>
        <taxon>Euarchontoglires</taxon>
        <taxon>Glires</taxon>
        <taxon>Rodentia</taxon>
        <taxon>Myomorpha</taxon>
        <taxon>Muroidea</taxon>
        <taxon>Muridae</taxon>
        <taxon>Murinae</taxon>
        <taxon>Mus</taxon>
        <taxon>Mus</taxon>
    </lineage>
</organism>